<sequence>IVVILTTSTSPNPRDWRAITLSSFTSLSLDPHPLITFNVKTPSACATAMHARNRFIVHAMLPTTRAADFAARFSLPYVPGQDWKYAVRPNSVEQPLAYIHLDNLPALWEEVMFRLYCTPERTIPVQDHEIWVAKI</sequence>
<keyword evidence="1" id="KW-0560">Oxidoreductase</keyword>
<dbReference type="Pfam" id="PF01613">
    <property type="entry name" value="Flavin_Reduct"/>
    <property type="match status" value="1"/>
</dbReference>
<dbReference type="GO" id="GO:0010181">
    <property type="term" value="F:FMN binding"/>
    <property type="evidence" value="ECO:0007669"/>
    <property type="project" value="InterPro"/>
</dbReference>
<feature type="non-terminal residue" evidence="3">
    <location>
        <position position="1"/>
    </location>
</feature>
<evidence type="ECO:0000259" key="2">
    <source>
        <dbReference type="Pfam" id="PF01613"/>
    </source>
</evidence>
<evidence type="ECO:0000313" key="3">
    <source>
        <dbReference type="EMBL" id="RPB23712.1"/>
    </source>
</evidence>
<reference evidence="3 4" key="1">
    <citation type="journal article" date="2018" name="Nat. Ecol. Evol.">
        <title>Pezizomycetes genomes reveal the molecular basis of ectomycorrhizal truffle lifestyle.</title>
        <authorList>
            <person name="Murat C."/>
            <person name="Payen T."/>
            <person name="Noel B."/>
            <person name="Kuo A."/>
            <person name="Morin E."/>
            <person name="Chen J."/>
            <person name="Kohler A."/>
            <person name="Krizsan K."/>
            <person name="Balestrini R."/>
            <person name="Da Silva C."/>
            <person name="Montanini B."/>
            <person name="Hainaut M."/>
            <person name="Levati E."/>
            <person name="Barry K.W."/>
            <person name="Belfiori B."/>
            <person name="Cichocki N."/>
            <person name="Clum A."/>
            <person name="Dockter R.B."/>
            <person name="Fauchery L."/>
            <person name="Guy J."/>
            <person name="Iotti M."/>
            <person name="Le Tacon F."/>
            <person name="Lindquist E.A."/>
            <person name="Lipzen A."/>
            <person name="Malagnac F."/>
            <person name="Mello A."/>
            <person name="Molinier V."/>
            <person name="Miyauchi S."/>
            <person name="Poulain J."/>
            <person name="Riccioni C."/>
            <person name="Rubini A."/>
            <person name="Sitrit Y."/>
            <person name="Splivallo R."/>
            <person name="Traeger S."/>
            <person name="Wang M."/>
            <person name="Zifcakova L."/>
            <person name="Wipf D."/>
            <person name="Zambonelli A."/>
            <person name="Paolocci F."/>
            <person name="Nowrousian M."/>
            <person name="Ottonello S."/>
            <person name="Baldrian P."/>
            <person name="Spatafora J.W."/>
            <person name="Henrissat B."/>
            <person name="Nagy L.G."/>
            <person name="Aury J.M."/>
            <person name="Wincker P."/>
            <person name="Grigoriev I.V."/>
            <person name="Bonfante P."/>
            <person name="Martin F.M."/>
        </authorList>
    </citation>
    <scope>NUCLEOTIDE SEQUENCE [LARGE SCALE GENOMIC DNA]</scope>
    <source>
        <strain evidence="3 4">ATCC MYA-4762</strain>
    </source>
</reference>
<dbReference type="STRING" id="1051890.A0A3N4LR31"/>
<dbReference type="Gene3D" id="2.30.110.10">
    <property type="entry name" value="Electron Transport, Fmn-binding Protein, Chain A"/>
    <property type="match status" value="1"/>
</dbReference>
<feature type="non-terminal residue" evidence="3">
    <location>
        <position position="135"/>
    </location>
</feature>
<feature type="domain" description="Flavin reductase like" evidence="2">
    <location>
        <begin position="2"/>
        <end position="135"/>
    </location>
</feature>
<dbReference type="Proteomes" id="UP000267821">
    <property type="component" value="Unassembled WGS sequence"/>
</dbReference>
<keyword evidence="4" id="KW-1185">Reference proteome</keyword>
<evidence type="ECO:0000313" key="4">
    <source>
        <dbReference type="Proteomes" id="UP000267821"/>
    </source>
</evidence>
<dbReference type="EMBL" id="ML121544">
    <property type="protein sequence ID" value="RPB23712.1"/>
    <property type="molecule type" value="Genomic_DNA"/>
</dbReference>
<accession>A0A3N4LR31</accession>
<proteinExistence type="predicted"/>
<protein>
    <recommendedName>
        <fullName evidence="2">Flavin reductase like domain-containing protein</fullName>
    </recommendedName>
</protein>
<dbReference type="PANTHER" id="PTHR30466">
    <property type="entry name" value="FLAVIN REDUCTASE"/>
    <property type="match status" value="1"/>
</dbReference>
<dbReference type="InterPro" id="IPR012349">
    <property type="entry name" value="Split_barrel_FMN-bd"/>
</dbReference>
<dbReference type="AlphaFoldDB" id="A0A3N4LR31"/>
<dbReference type="GO" id="GO:0042602">
    <property type="term" value="F:riboflavin reductase (NADPH) activity"/>
    <property type="evidence" value="ECO:0007669"/>
    <property type="project" value="TreeGrafter"/>
</dbReference>
<dbReference type="SUPFAM" id="SSF50475">
    <property type="entry name" value="FMN-binding split barrel"/>
    <property type="match status" value="1"/>
</dbReference>
<dbReference type="InterPro" id="IPR050268">
    <property type="entry name" value="NADH-dep_flavin_reductase"/>
</dbReference>
<dbReference type="PANTHER" id="PTHR30466:SF1">
    <property type="entry name" value="FMN REDUCTASE (NADH) RUTF"/>
    <property type="match status" value="1"/>
</dbReference>
<evidence type="ECO:0000256" key="1">
    <source>
        <dbReference type="ARBA" id="ARBA00023002"/>
    </source>
</evidence>
<gene>
    <name evidence="3" type="ORF">L211DRAFT_748251</name>
</gene>
<dbReference type="OrthoDB" id="2015405at2759"/>
<dbReference type="InterPro" id="IPR002563">
    <property type="entry name" value="Flavin_Rdtase-like_dom"/>
</dbReference>
<dbReference type="InParanoid" id="A0A3N4LR31"/>
<organism evidence="3 4">
    <name type="scientific">Terfezia boudieri ATCC MYA-4762</name>
    <dbReference type="NCBI Taxonomy" id="1051890"/>
    <lineage>
        <taxon>Eukaryota</taxon>
        <taxon>Fungi</taxon>
        <taxon>Dikarya</taxon>
        <taxon>Ascomycota</taxon>
        <taxon>Pezizomycotina</taxon>
        <taxon>Pezizomycetes</taxon>
        <taxon>Pezizales</taxon>
        <taxon>Pezizaceae</taxon>
        <taxon>Terfezia</taxon>
    </lineage>
</organism>
<name>A0A3N4LR31_9PEZI</name>